<sequence>MKLAGQVTDFLWHRARLKLQSGQKEVRTTHNTVTVLGDVTLPSKVHEILEKGPKYSFDPGAQRHQLLAIARRAATCPGITDEDRATSDAFLNVPDEIIFEEPRVVVKLAGVLVVAVDVLLLTSMQLNHLWIVNVGSADASHSCGPPDLSYTSALL</sequence>
<dbReference type="Proteomes" id="UP000821845">
    <property type="component" value="Chromosome 4"/>
</dbReference>
<proteinExistence type="predicted"/>
<keyword evidence="2" id="KW-1185">Reference proteome</keyword>
<dbReference type="EMBL" id="CM023484">
    <property type="protein sequence ID" value="KAH6932215.1"/>
    <property type="molecule type" value="Genomic_DNA"/>
</dbReference>
<accession>A0ACB7SBX6</accession>
<evidence type="ECO:0000313" key="2">
    <source>
        <dbReference type="Proteomes" id="UP000821845"/>
    </source>
</evidence>
<gene>
    <name evidence="1" type="ORF">HPB50_003721</name>
</gene>
<name>A0ACB7SBX6_HYAAI</name>
<protein>
    <submittedName>
        <fullName evidence="1">Uncharacterized protein</fullName>
    </submittedName>
</protein>
<evidence type="ECO:0000313" key="1">
    <source>
        <dbReference type="EMBL" id="KAH6932215.1"/>
    </source>
</evidence>
<organism evidence="1 2">
    <name type="scientific">Hyalomma asiaticum</name>
    <name type="common">Tick</name>
    <dbReference type="NCBI Taxonomy" id="266040"/>
    <lineage>
        <taxon>Eukaryota</taxon>
        <taxon>Metazoa</taxon>
        <taxon>Ecdysozoa</taxon>
        <taxon>Arthropoda</taxon>
        <taxon>Chelicerata</taxon>
        <taxon>Arachnida</taxon>
        <taxon>Acari</taxon>
        <taxon>Parasitiformes</taxon>
        <taxon>Ixodida</taxon>
        <taxon>Ixodoidea</taxon>
        <taxon>Ixodidae</taxon>
        <taxon>Hyalomminae</taxon>
        <taxon>Hyalomma</taxon>
    </lineage>
</organism>
<comment type="caution">
    <text evidence="1">The sequence shown here is derived from an EMBL/GenBank/DDBJ whole genome shotgun (WGS) entry which is preliminary data.</text>
</comment>
<reference evidence="1" key="1">
    <citation type="submission" date="2020-05" db="EMBL/GenBank/DDBJ databases">
        <title>Large-scale comparative analyses of tick genomes elucidate their genetic diversity and vector capacities.</title>
        <authorList>
            <person name="Jia N."/>
            <person name="Wang J."/>
            <person name="Shi W."/>
            <person name="Du L."/>
            <person name="Sun Y."/>
            <person name="Zhan W."/>
            <person name="Jiang J."/>
            <person name="Wang Q."/>
            <person name="Zhang B."/>
            <person name="Ji P."/>
            <person name="Sakyi L.B."/>
            <person name="Cui X."/>
            <person name="Yuan T."/>
            <person name="Jiang B."/>
            <person name="Yang W."/>
            <person name="Lam T.T.-Y."/>
            <person name="Chang Q."/>
            <person name="Ding S."/>
            <person name="Wang X."/>
            <person name="Zhu J."/>
            <person name="Ruan X."/>
            <person name="Zhao L."/>
            <person name="Wei J."/>
            <person name="Que T."/>
            <person name="Du C."/>
            <person name="Cheng J."/>
            <person name="Dai P."/>
            <person name="Han X."/>
            <person name="Huang E."/>
            <person name="Gao Y."/>
            <person name="Liu J."/>
            <person name="Shao H."/>
            <person name="Ye R."/>
            <person name="Li L."/>
            <person name="Wei W."/>
            <person name="Wang X."/>
            <person name="Wang C."/>
            <person name="Yang T."/>
            <person name="Huo Q."/>
            <person name="Li W."/>
            <person name="Guo W."/>
            <person name="Chen H."/>
            <person name="Zhou L."/>
            <person name="Ni X."/>
            <person name="Tian J."/>
            <person name="Zhou Y."/>
            <person name="Sheng Y."/>
            <person name="Liu T."/>
            <person name="Pan Y."/>
            <person name="Xia L."/>
            <person name="Li J."/>
            <person name="Zhao F."/>
            <person name="Cao W."/>
        </authorList>
    </citation>
    <scope>NUCLEOTIDE SEQUENCE</scope>
    <source>
        <strain evidence="1">Hyas-2018</strain>
    </source>
</reference>